<gene>
    <name evidence="1" type="ORF">MCW_00402</name>
</gene>
<comment type="caution">
    <text evidence="1">The sequence shown here is derived from an EMBL/GenBank/DDBJ whole genome shotgun (WGS) entry which is preliminary data.</text>
</comment>
<accession>J0QLK6</accession>
<evidence type="ECO:0000313" key="2">
    <source>
        <dbReference type="Proteomes" id="UP000002646"/>
    </source>
</evidence>
<reference evidence="1 2" key="1">
    <citation type="submission" date="2012-03" db="EMBL/GenBank/DDBJ databases">
        <title>The Genome Sequence of Bartonella washoensis 085-0475.</title>
        <authorList>
            <consortium name="The Broad Institute Genome Sequencing Platform"/>
            <consortium name="The Broad Institute Genome Sequencing Center for Infectious Disease"/>
            <person name="Feldgarden M."/>
            <person name="Kirby J."/>
            <person name="Kosoy M."/>
            <person name="Birtles R."/>
            <person name="Probert W.S."/>
            <person name="Chiaraviglio L."/>
            <person name="Young S.K."/>
            <person name="Zeng Q."/>
            <person name="Gargeya S."/>
            <person name="Fitzgerald M."/>
            <person name="Haas B."/>
            <person name="Abouelleil A."/>
            <person name="Alvarado L."/>
            <person name="Arachchi H.M."/>
            <person name="Berlin A."/>
            <person name="Chapman S.B."/>
            <person name="Gearin G."/>
            <person name="Goldberg J."/>
            <person name="Griggs A."/>
            <person name="Gujja S."/>
            <person name="Hansen M."/>
            <person name="Heiman D."/>
            <person name="Howarth C."/>
            <person name="Larimer J."/>
            <person name="Lui A."/>
            <person name="MacDonald P.J.P."/>
            <person name="McCowen C."/>
            <person name="Montmayeur A."/>
            <person name="Murphy C."/>
            <person name="Neiman D."/>
            <person name="Pearson M."/>
            <person name="Priest M."/>
            <person name="Roberts A."/>
            <person name="Saif S."/>
            <person name="Shea T."/>
            <person name="Sisk P."/>
            <person name="Stolte C."/>
            <person name="Sykes S."/>
            <person name="Wortman J."/>
            <person name="Nusbaum C."/>
            <person name="Birren B."/>
        </authorList>
    </citation>
    <scope>NUCLEOTIDE SEQUENCE [LARGE SCALE GENOMIC DNA]</scope>
    <source>
        <strain evidence="1 2">085-0475</strain>
    </source>
</reference>
<evidence type="ECO:0000313" key="1">
    <source>
        <dbReference type="EMBL" id="EJF86506.1"/>
    </source>
</evidence>
<protein>
    <submittedName>
        <fullName evidence="1">Uncharacterized protein</fullName>
    </submittedName>
</protein>
<dbReference type="RefSeq" id="WP_006925217.1">
    <property type="nucleotide sequence ID" value="NZ_JH725101.1"/>
</dbReference>
<dbReference type="Proteomes" id="UP000002646">
    <property type="component" value="Unassembled WGS sequence"/>
</dbReference>
<proteinExistence type="predicted"/>
<dbReference type="AlphaFoldDB" id="J0QLK6"/>
<organism evidence="1 2">
    <name type="scientific">Cardidatus Bartonella washoeensis 085-0475</name>
    <dbReference type="NCBI Taxonomy" id="1094564"/>
    <lineage>
        <taxon>Bacteria</taxon>
        <taxon>Pseudomonadati</taxon>
        <taxon>Pseudomonadota</taxon>
        <taxon>Alphaproteobacteria</taxon>
        <taxon>Hyphomicrobiales</taxon>
        <taxon>Bartonellaceae</taxon>
        <taxon>Bartonella</taxon>
    </lineage>
</organism>
<dbReference type="HOGENOM" id="CLU_1881664_0_0_5"/>
<dbReference type="EMBL" id="AILX01000005">
    <property type="protein sequence ID" value="EJF86506.1"/>
    <property type="molecule type" value="Genomic_DNA"/>
</dbReference>
<sequence length="135" mass="16007">MLIRVKTTQNRVYIDIVKRVKIISYDWVAEIMEELRDKSLITKEGKITDTLKAQFMAAMLELNAHFSYAQKRAVVHSLARCYSWLFVMRSKKLCLKLTKQASPRFEAFMDEDQQENHLIVCIMFQRYEKSSINLH</sequence>
<name>J0QLK6_9HYPH</name>